<dbReference type="RefSeq" id="WP_151096293.1">
    <property type="nucleotide sequence ID" value="NZ_CP071520.1"/>
</dbReference>
<reference evidence="1 2" key="1">
    <citation type="submission" date="2021-03" db="EMBL/GenBank/DDBJ databases">
        <title>Draft genome sequence of Janthinobacterium sp. strain PLB02 isolated from infected primmorphs (Lubomirskia baicalensis).</title>
        <authorList>
            <person name="Chernogor L.I."/>
            <person name="Belikov S.I."/>
            <person name="Petrushin I.S."/>
        </authorList>
    </citation>
    <scope>NUCLEOTIDE SEQUENCE [LARGE SCALE GENOMIC DNA]</scope>
    <source>
        <strain evidence="1 2">PLB02</strain>
    </source>
</reference>
<gene>
    <name evidence="1" type="ORF">J3P46_18980</name>
</gene>
<evidence type="ECO:0000313" key="2">
    <source>
        <dbReference type="Proteomes" id="UP000662821"/>
    </source>
</evidence>
<sequence>MSTGLKIRRGDVVVFDSQIAAGGICLDIIEISGAEIVRSYPLMPRGRTPMVVYSDGATHSNWSYDELSGVPRFSFPATGTASSQNRTFAGIYLK</sequence>
<name>A0AAJ4T3U2_9BURK</name>
<dbReference type="EMBL" id="CP071520">
    <property type="protein sequence ID" value="QSX94789.1"/>
    <property type="molecule type" value="Genomic_DNA"/>
</dbReference>
<proteinExistence type="predicted"/>
<organism evidence="1 2">
    <name type="scientific">Janthinobacterium lividum</name>
    <dbReference type="NCBI Taxonomy" id="29581"/>
    <lineage>
        <taxon>Bacteria</taxon>
        <taxon>Pseudomonadati</taxon>
        <taxon>Pseudomonadota</taxon>
        <taxon>Betaproteobacteria</taxon>
        <taxon>Burkholderiales</taxon>
        <taxon>Oxalobacteraceae</taxon>
        <taxon>Janthinobacterium</taxon>
    </lineage>
</organism>
<dbReference type="AlphaFoldDB" id="A0AAJ4T3U2"/>
<protein>
    <submittedName>
        <fullName evidence="1">Uncharacterized protein</fullName>
    </submittedName>
</protein>
<accession>A0AAJ4T3U2</accession>
<dbReference type="Proteomes" id="UP000662821">
    <property type="component" value="Chromosome"/>
</dbReference>
<evidence type="ECO:0000313" key="1">
    <source>
        <dbReference type="EMBL" id="QSX94789.1"/>
    </source>
</evidence>